<evidence type="ECO:0000256" key="1">
    <source>
        <dbReference type="ARBA" id="ARBA00010617"/>
    </source>
</evidence>
<evidence type="ECO:0000256" key="5">
    <source>
        <dbReference type="ARBA" id="ARBA00023004"/>
    </source>
</evidence>
<protein>
    <submittedName>
        <fullName evidence="7">Cytochrome P450</fullName>
    </submittedName>
</protein>
<sequence>MTVTAEPSLATLFDPAARPDPYPVLAGLRSAPRAELGGALVVVGDYRNCSAVLRDPTVSSDRQRSLLGATFGATPDEVPTDSFLSMDAPDHTRLRGLVAKAFTPRVIAALEPRIREIVRRQLDSASEATAMDAVSQLANVLPVTIINELLGVPPGEHDILQDWSNRLVRALDPATDIGDPMVIADVELAKNGFRSFFADLIAYRRVRPGEDLLSRLVQLERTSDALSEAELLATCSLLLVGGYESTANLIANGVLALTRHPEALAALREDPALASTTVDEVLRYDTPAQMVTRVARRATHIDGVPVPQDGVIMLLLAAANRDPAAFADPDRFDPRRAANHHLAFAAGPHFCIGASLAKLEAGIALSEFARRVQNPEVDEELLTYRPHVNLRGPARLFVRYDRIRP</sequence>
<dbReference type="Proteomes" id="UP000660680">
    <property type="component" value="Unassembled WGS sequence"/>
</dbReference>
<dbReference type="InterPro" id="IPR036396">
    <property type="entry name" value="Cyt_P450_sf"/>
</dbReference>
<comment type="similarity">
    <text evidence="1">Belongs to the cytochrome P450 family.</text>
</comment>
<dbReference type="PANTHER" id="PTHR46696">
    <property type="entry name" value="P450, PUTATIVE (EUROFUNG)-RELATED"/>
    <property type="match status" value="1"/>
</dbReference>
<evidence type="ECO:0000313" key="7">
    <source>
        <dbReference type="EMBL" id="GGS24298.1"/>
    </source>
</evidence>
<gene>
    <name evidence="7" type="ORF">GCM10010171_16820</name>
</gene>
<dbReference type="Gene3D" id="1.10.630.10">
    <property type="entry name" value="Cytochrome P450"/>
    <property type="match status" value="1"/>
</dbReference>
<dbReference type="InterPro" id="IPR002397">
    <property type="entry name" value="Cyt_P450_B"/>
</dbReference>
<keyword evidence="2" id="KW-0349">Heme</keyword>
<keyword evidence="6" id="KW-0503">Monooxygenase</keyword>
<keyword evidence="4" id="KW-0560">Oxidoreductase</keyword>
<keyword evidence="3" id="KW-0479">Metal-binding</keyword>
<dbReference type="InterPro" id="IPR001128">
    <property type="entry name" value="Cyt_P450"/>
</dbReference>
<evidence type="ECO:0000256" key="3">
    <source>
        <dbReference type="ARBA" id="ARBA00022723"/>
    </source>
</evidence>
<dbReference type="GO" id="GO:0005506">
    <property type="term" value="F:iron ion binding"/>
    <property type="evidence" value="ECO:0007669"/>
    <property type="project" value="InterPro"/>
</dbReference>
<evidence type="ECO:0000256" key="4">
    <source>
        <dbReference type="ARBA" id="ARBA00023002"/>
    </source>
</evidence>
<dbReference type="PRINTS" id="PR00359">
    <property type="entry name" value="BP450"/>
</dbReference>
<keyword evidence="8" id="KW-1185">Reference proteome</keyword>
<proteinExistence type="inferred from homology"/>
<dbReference type="GO" id="GO:0020037">
    <property type="term" value="F:heme binding"/>
    <property type="evidence" value="ECO:0007669"/>
    <property type="project" value="InterPro"/>
</dbReference>
<comment type="caution">
    <text evidence="7">The sequence shown here is derived from an EMBL/GenBank/DDBJ whole genome shotgun (WGS) entry which is preliminary data.</text>
</comment>
<reference evidence="7" key="2">
    <citation type="submission" date="2020-09" db="EMBL/GenBank/DDBJ databases">
        <authorList>
            <person name="Sun Q."/>
            <person name="Ohkuma M."/>
        </authorList>
    </citation>
    <scope>NUCLEOTIDE SEQUENCE</scope>
    <source>
        <strain evidence="7">JCM 3276</strain>
    </source>
</reference>
<dbReference type="Pfam" id="PF00067">
    <property type="entry name" value="p450"/>
    <property type="match status" value="1"/>
</dbReference>
<evidence type="ECO:0000256" key="2">
    <source>
        <dbReference type="ARBA" id="ARBA00022617"/>
    </source>
</evidence>
<dbReference type="SUPFAM" id="SSF48264">
    <property type="entry name" value="Cytochrome P450"/>
    <property type="match status" value="1"/>
</dbReference>
<dbReference type="FunFam" id="1.10.630.10:FF:000018">
    <property type="entry name" value="Cytochrome P450 monooxygenase"/>
    <property type="match status" value="1"/>
</dbReference>
<evidence type="ECO:0000313" key="8">
    <source>
        <dbReference type="Proteomes" id="UP000660680"/>
    </source>
</evidence>
<reference evidence="7" key="1">
    <citation type="journal article" date="2014" name="Int. J. Syst. Evol. Microbiol.">
        <title>Complete genome sequence of Corynebacterium casei LMG S-19264T (=DSM 44701T), isolated from a smear-ripened cheese.</title>
        <authorList>
            <consortium name="US DOE Joint Genome Institute (JGI-PGF)"/>
            <person name="Walter F."/>
            <person name="Albersmeier A."/>
            <person name="Kalinowski J."/>
            <person name="Ruckert C."/>
        </authorList>
    </citation>
    <scope>NUCLEOTIDE SEQUENCE</scope>
    <source>
        <strain evidence="7">JCM 3276</strain>
    </source>
</reference>
<dbReference type="PANTHER" id="PTHR46696:SF1">
    <property type="entry name" value="CYTOCHROME P450 YJIB-RELATED"/>
    <property type="match status" value="1"/>
</dbReference>
<dbReference type="AlphaFoldDB" id="A0A918GAZ1"/>
<dbReference type="GO" id="GO:0004497">
    <property type="term" value="F:monooxygenase activity"/>
    <property type="evidence" value="ECO:0007669"/>
    <property type="project" value="UniProtKB-KW"/>
</dbReference>
<dbReference type="GO" id="GO:0016705">
    <property type="term" value="F:oxidoreductase activity, acting on paired donors, with incorporation or reduction of molecular oxygen"/>
    <property type="evidence" value="ECO:0007669"/>
    <property type="project" value="InterPro"/>
</dbReference>
<keyword evidence="5" id="KW-0408">Iron</keyword>
<dbReference type="EMBL" id="BMRB01000001">
    <property type="protein sequence ID" value="GGS24298.1"/>
    <property type="molecule type" value="Genomic_DNA"/>
</dbReference>
<dbReference type="RefSeq" id="WP_189209643.1">
    <property type="nucleotide sequence ID" value="NZ_BMRB01000001.1"/>
</dbReference>
<name>A0A918GAZ1_9PSEU</name>
<evidence type="ECO:0000256" key="6">
    <source>
        <dbReference type="ARBA" id="ARBA00023033"/>
    </source>
</evidence>
<accession>A0A918GAZ1</accession>
<dbReference type="CDD" id="cd20625">
    <property type="entry name" value="CYP164-like"/>
    <property type="match status" value="1"/>
</dbReference>
<organism evidence="7 8">
    <name type="scientific">Actinokineospora fastidiosa</name>
    <dbReference type="NCBI Taxonomy" id="1816"/>
    <lineage>
        <taxon>Bacteria</taxon>
        <taxon>Bacillati</taxon>
        <taxon>Actinomycetota</taxon>
        <taxon>Actinomycetes</taxon>
        <taxon>Pseudonocardiales</taxon>
        <taxon>Pseudonocardiaceae</taxon>
        <taxon>Actinokineospora</taxon>
    </lineage>
</organism>